<evidence type="ECO:0000259" key="8">
    <source>
        <dbReference type="PROSITE" id="PS51900"/>
    </source>
</evidence>
<dbReference type="Gene3D" id="1.10.150.130">
    <property type="match status" value="1"/>
</dbReference>
<feature type="domain" description="Core-binding (CB)" evidence="8">
    <location>
        <begin position="9"/>
        <end position="90"/>
    </location>
</feature>
<evidence type="ECO:0000256" key="1">
    <source>
        <dbReference type="ARBA" id="ARBA00003283"/>
    </source>
</evidence>
<evidence type="ECO:0008006" key="11">
    <source>
        <dbReference type="Google" id="ProtNLM"/>
    </source>
</evidence>
<evidence type="ECO:0000259" key="7">
    <source>
        <dbReference type="PROSITE" id="PS51898"/>
    </source>
</evidence>
<dbReference type="PROSITE" id="PS51898">
    <property type="entry name" value="TYR_RECOMBINASE"/>
    <property type="match status" value="1"/>
</dbReference>
<evidence type="ECO:0000256" key="2">
    <source>
        <dbReference type="ARBA" id="ARBA00008857"/>
    </source>
</evidence>
<dbReference type="Proteomes" id="UP000285610">
    <property type="component" value="Unassembled WGS sequence"/>
</dbReference>
<comment type="function">
    <text evidence="1">Site-specific tyrosine recombinase, which acts by catalyzing the cutting and rejoining of the recombining DNA molecules.</text>
</comment>
<evidence type="ECO:0000256" key="3">
    <source>
        <dbReference type="ARBA" id="ARBA00022908"/>
    </source>
</evidence>
<accession>A0A415SAJ6</accession>
<evidence type="ECO:0000313" key="9">
    <source>
        <dbReference type="EMBL" id="RHM77638.1"/>
    </source>
</evidence>
<dbReference type="GO" id="GO:0006310">
    <property type="term" value="P:DNA recombination"/>
    <property type="evidence" value="ECO:0007669"/>
    <property type="project" value="UniProtKB-KW"/>
</dbReference>
<dbReference type="GO" id="GO:0015074">
    <property type="term" value="P:DNA integration"/>
    <property type="evidence" value="ECO:0007669"/>
    <property type="project" value="UniProtKB-KW"/>
</dbReference>
<sequence length="299" mass="34933">MSNFIFADKKMQDIWQDFIAHFKSESTILSYQTDILEFINFIDKGMDQITSEDVASYYVFMQQKVSAKILQPSTLAKKMRELNSFSSYLFDNRGLYDIDEEYRNYFEPYLKLIEKVSKQANAIPIEDIDAIFVAAQQDSMAYCMLTLLYRMGLSTTEIGELHRNDISLYDNGAYLFVPGRQDACFIPEDVYHILEDYLSKSEEKTYLFYNKRGNKINSMYFSRLMKKYTLLAGVPSYSAEALRNSCAYTMFAYHAKPEEVAQEMGVTETQIRRYKNLNYLNISSRETRNLVKIRVEPPS</sequence>
<reference evidence="9 10" key="1">
    <citation type="submission" date="2018-08" db="EMBL/GenBank/DDBJ databases">
        <title>A genome reference for cultivated species of the human gut microbiota.</title>
        <authorList>
            <person name="Zou Y."/>
            <person name="Xue W."/>
            <person name="Luo G."/>
        </authorList>
    </citation>
    <scope>NUCLEOTIDE SEQUENCE [LARGE SCALE GENOMIC DNA]</scope>
    <source>
        <strain evidence="9 10">AF33-12</strain>
    </source>
</reference>
<dbReference type="CDD" id="cd00397">
    <property type="entry name" value="DNA_BRE_C"/>
    <property type="match status" value="1"/>
</dbReference>
<dbReference type="AlphaFoldDB" id="A0A415SAJ6"/>
<dbReference type="InterPro" id="IPR044068">
    <property type="entry name" value="CB"/>
</dbReference>
<feature type="domain" description="Tyr recombinase" evidence="7">
    <location>
        <begin position="118"/>
        <end position="292"/>
    </location>
</feature>
<dbReference type="Pfam" id="PF00589">
    <property type="entry name" value="Phage_integrase"/>
    <property type="match status" value="1"/>
</dbReference>
<dbReference type="SUPFAM" id="SSF56349">
    <property type="entry name" value="DNA breaking-rejoining enzymes"/>
    <property type="match status" value="1"/>
</dbReference>
<keyword evidence="5" id="KW-0233">DNA recombination</keyword>
<keyword evidence="3" id="KW-0229">DNA integration</keyword>
<dbReference type="EMBL" id="QRQE01000013">
    <property type="protein sequence ID" value="RHM77638.1"/>
    <property type="molecule type" value="Genomic_DNA"/>
</dbReference>
<name>A0A415SAJ6_MEDGN</name>
<dbReference type="PANTHER" id="PTHR30349">
    <property type="entry name" value="PHAGE INTEGRASE-RELATED"/>
    <property type="match status" value="1"/>
</dbReference>
<dbReference type="RefSeq" id="WP_118444433.1">
    <property type="nucleotide sequence ID" value="NZ_JBCPGC010000056.1"/>
</dbReference>
<comment type="similarity">
    <text evidence="2">Belongs to the 'phage' integrase family.</text>
</comment>
<dbReference type="InterPro" id="IPR004107">
    <property type="entry name" value="Integrase_SAM-like_N"/>
</dbReference>
<dbReference type="GO" id="GO:0003677">
    <property type="term" value="F:DNA binding"/>
    <property type="evidence" value="ECO:0007669"/>
    <property type="project" value="UniProtKB-UniRule"/>
</dbReference>
<dbReference type="InterPro" id="IPR050090">
    <property type="entry name" value="Tyrosine_recombinase_XerCD"/>
</dbReference>
<dbReference type="Gene3D" id="1.10.443.10">
    <property type="entry name" value="Intergrase catalytic core"/>
    <property type="match status" value="1"/>
</dbReference>
<dbReference type="PANTHER" id="PTHR30349:SF81">
    <property type="entry name" value="TYROSINE RECOMBINASE XERC"/>
    <property type="match status" value="1"/>
</dbReference>
<dbReference type="InterPro" id="IPR013762">
    <property type="entry name" value="Integrase-like_cat_sf"/>
</dbReference>
<organism evidence="9 10">
    <name type="scientific">Mediterraneibacter gnavus</name>
    <name type="common">Ruminococcus gnavus</name>
    <dbReference type="NCBI Taxonomy" id="33038"/>
    <lineage>
        <taxon>Bacteria</taxon>
        <taxon>Bacillati</taxon>
        <taxon>Bacillota</taxon>
        <taxon>Clostridia</taxon>
        <taxon>Lachnospirales</taxon>
        <taxon>Lachnospiraceae</taxon>
        <taxon>Mediterraneibacter</taxon>
    </lineage>
</organism>
<dbReference type="InterPro" id="IPR002104">
    <property type="entry name" value="Integrase_catalytic"/>
</dbReference>
<evidence type="ECO:0000256" key="5">
    <source>
        <dbReference type="ARBA" id="ARBA00023172"/>
    </source>
</evidence>
<comment type="caution">
    <text evidence="9">The sequence shown here is derived from an EMBL/GenBank/DDBJ whole genome shotgun (WGS) entry which is preliminary data.</text>
</comment>
<dbReference type="PROSITE" id="PS51900">
    <property type="entry name" value="CB"/>
    <property type="match status" value="1"/>
</dbReference>
<evidence type="ECO:0000256" key="6">
    <source>
        <dbReference type="PROSITE-ProRule" id="PRU01248"/>
    </source>
</evidence>
<keyword evidence="4 6" id="KW-0238">DNA-binding</keyword>
<protein>
    <recommendedName>
        <fullName evidence="11">Integrase</fullName>
    </recommendedName>
</protein>
<proteinExistence type="inferred from homology"/>
<dbReference type="Pfam" id="PF02899">
    <property type="entry name" value="Phage_int_SAM_1"/>
    <property type="match status" value="1"/>
</dbReference>
<evidence type="ECO:0000256" key="4">
    <source>
        <dbReference type="ARBA" id="ARBA00023125"/>
    </source>
</evidence>
<dbReference type="InterPro" id="IPR011010">
    <property type="entry name" value="DNA_brk_join_enz"/>
</dbReference>
<gene>
    <name evidence="9" type="ORF">DWZ50_06745</name>
</gene>
<evidence type="ECO:0000313" key="10">
    <source>
        <dbReference type="Proteomes" id="UP000285610"/>
    </source>
</evidence>
<dbReference type="InterPro" id="IPR010998">
    <property type="entry name" value="Integrase_recombinase_N"/>
</dbReference>